<evidence type="ECO:0000256" key="1">
    <source>
        <dbReference type="SAM" id="Phobius"/>
    </source>
</evidence>
<gene>
    <name evidence="2" type="ORF">LR48_Vigan03g192200</name>
</gene>
<evidence type="ECO:0000313" key="2">
    <source>
        <dbReference type="EMBL" id="KOM38540.1"/>
    </source>
</evidence>
<dbReference type="AlphaFoldDB" id="A0A0L9U6X3"/>
<keyword evidence="1" id="KW-0472">Membrane</keyword>
<reference evidence="3" key="1">
    <citation type="journal article" date="2015" name="Proc. Natl. Acad. Sci. U.S.A.">
        <title>Genome sequencing of adzuki bean (Vigna angularis) provides insight into high starch and low fat accumulation and domestication.</title>
        <authorList>
            <person name="Yang K."/>
            <person name="Tian Z."/>
            <person name="Chen C."/>
            <person name="Luo L."/>
            <person name="Zhao B."/>
            <person name="Wang Z."/>
            <person name="Yu L."/>
            <person name="Li Y."/>
            <person name="Sun Y."/>
            <person name="Li W."/>
            <person name="Chen Y."/>
            <person name="Li Y."/>
            <person name="Zhang Y."/>
            <person name="Ai D."/>
            <person name="Zhao J."/>
            <person name="Shang C."/>
            <person name="Ma Y."/>
            <person name="Wu B."/>
            <person name="Wang M."/>
            <person name="Gao L."/>
            <person name="Sun D."/>
            <person name="Zhang P."/>
            <person name="Guo F."/>
            <person name="Wang W."/>
            <person name="Li Y."/>
            <person name="Wang J."/>
            <person name="Varshney R.K."/>
            <person name="Wang J."/>
            <person name="Ling H.Q."/>
            <person name="Wan P."/>
        </authorList>
    </citation>
    <scope>NUCLEOTIDE SEQUENCE</scope>
    <source>
        <strain evidence="3">cv. Jingnong 6</strain>
    </source>
</reference>
<dbReference type="STRING" id="3914.A0A0L9U6X3"/>
<dbReference type="EMBL" id="CM003373">
    <property type="protein sequence ID" value="KOM38540.1"/>
    <property type="molecule type" value="Genomic_DNA"/>
</dbReference>
<proteinExistence type="predicted"/>
<feature type="transmembrane region" description="Helical" evidence="1">
    <location>
        <begin position="99"/>
        <end position="117"/>
    </location>
</feature>
<organism evidence="2 3">
    <name type="scientific">Phaseolus angularis</name>
    <name type="common">Azuki bean</name>
    <name type="synonym">Vigna angularis</name>
    <dbReference type="NCBI Taxonomy" id="3914"/>
    <lineage>
        <taxon>Eukaryota</taxon>
        <taxon>Viridiplantae</taxon>
        <taxon>Streptophyta</taxon>
        <taxon>Embryophyta</taxon>
        <taxon>Tracheophyta</taxon>
        <taxon>Spermatophyta</taxon>
        <taxon>Magnoliopsida</taxon>
        <taxon>eudicotyledons</taxon>
        <taxon>Gunneridae</taxon>
        <taxon>Pentapetalae</taxon>
        <taxon>rosids</taxon>
        <taxon>fabids</taxon>
        <taxon>Fabales</taxon>
        <taxon>Fabaceae</taxon>
        <taxon>Papilionoideae</taxon>
        <taxon>50 kb inversion clade</taxon>
        <taxon>NPAAA clade</taxon>
        <taxon>indigoferoid/millettioid clade</taxon>
        <taxon>Phaseoleae</taxon>
        <taxon>Vigna</taxon>
    </lineage>
</organism>
<keyword evidence="1" id="KW-0812">Transmembrane</keyword>
<accession>A0A0L9U6X3</accession>
<dbReference type="Proteomes" id="UP000053144">
    <property type="component" value="Chromosome 3"/>
</dbReference>
<evidence type="ECO:0000313" key="3">
    <source>
        <dbReference type="Proteomes" id="UP000053144"/>
    </source>
</evidence>
<dbReference type="Gramene" id="KOM38540">
    <property type="protein sequence ID" value="KOM38540"/>
    <property type="gene ID" value="LR48_Vigan03g192200"/>
</dbReference>
<protein>
    <submittedName>
        <fullName evidence="2">Uncharacterized protein</fullName>
    </submittedName>
</protein>
<sequence>MDLYQRHLEEVPVTNFFGSVMKTIHTDSAYRSLSNKKIGTDKTRISLEQSISDNDRMIFINSDAEDQYNNLTAEEHFRDEVRQIWRSILGNTSESIDTFVCYGLILMLPLLIFSTWLSK</sequence>
<keyword evidence="1" id="KW-1133">Transmembrane helix</keyword>
<name>A0A0L9U6X3_PHAAN</name>